<dbReference type="PANTHER" id="PTHR46268:SF6">
    <property type="entry name" value="UNIVERSAL STRESS PROTEIN UP12"/>
    <property type="match status" value="1"/>
</dbReference>
<evidence type="ECO:0000256" key="1">
    <source>
        <dbReference type="ARBA" id="ARBA00008791"/>
    </source>
</evidence>
<dbReference type="Gene3D" id="3.40.50.12370">
    <property type="match status" value="1"/>
</dbReference>
<gene>
    <name evidence="3" type="ORF">IW16_02940</name>
    <name evidence="4" type="ORF">SAMN02787073_0712</name>
</gene>
<dbReference type="Proteomes" id="UP000184108">
    <property type="component" value="Unassembled WGS sequence"/>
</dbReference>
<reference evidence="6" key="2">
    <citation type="submission" date="2016-11" db="EMBL/GenBank/DDBJ databases">
        <authorList>
            <person name="Varghese N."/>
            <person name="Submissions S."/>
        </authorList>
    </citation>
    <scope>NUCLEOTIDE SEQUENCE [LARGE SCALE GENOMIC DNA]</scope>
    <source>
        <strain evidence="6">YR203</strain>
    </source>
</reference>
<name>A0A1M4USB5_9FLAO</name>
<dbReference type="SUPFAM" id="SSF52402">
    <property type="entry name" value="Adenine nucleotide alpha hydrolases-like"/>
    <property type="match status" value="2"/>
</dbReference>
<dbReference type="AlphaFoldDB" id="A0A1M4USB5"/>
<dbReference type="PRINTS" id="PR01438">
    <property type="entry name" value="UNVRSLSTRESS"/>
</dbReference>
<comment type="similarity">
    <text evidence="1">Belongs to the universal stress protein A family.</text>
</comment>
<protein>
    <submittedName>
        <fullName evidence="4">Nucleotide-binding universal stress protein, UspA family</fullName>
    </submittedName>
</protein>
<dbReference type="InterPro" id="IPR006016">
    <property type="entry name" value="UspA"/>
</dbReference>
<feature type="domain" description="UspA" evidence="2">
    <location>
        <begin position="1"/>
        <end position="138"/>
    </location>
</feature>
<sequence>MKTIIVCTDFSSEAENAVQYAASLAQENKYRLILFYLQQISVHALNAQVSADYFYEQTVKNQNKMIAKAAELYSQYSIESGYYLASGSFFEELENCIRDHSGDLVIMGMKEKTFEQKLLGDIATRAIHKIKKPLLIVPAHIPYMGIKKILFAYDIHKNMTWSAMDDIYSFINRFHAEIEIFNVNDRLEDFTQVMNDIDLNSGYDMEDIKYSFKMIESIEVIKAIEEEIMLTNPDILMMIPYQYSFLESLFHQSKTTRMASENKIPLLSIPLNID</sequence>
<dbReference type="CDD" id="cd00293">
    <property type="entry name" value="USP-like"/>
    <property type="match status" value="1"/>
</dbReference>
<reference evidence="4" key="3">
    <citation type="submission" date="2016-11" db="EMBL/GenBank/DDBJ databases">
        <authorList>
            <person name="Jaros S."/>
            <person name="Januszkiewicz K."/>
            <person name="Wedrychowicz H."/>
        </authorList>
    </citation>
    <scope>NUCLEOTIDE SEQUENCE [LARGE SCALE GENOMIC DNA]</scope>
    <source>
        <strain evidence="4">YR203</strain>
    </source>
</reference>
<dbReference type="PANTHER" id="PTHR46268">
    <property type="entry name" value="STRESS RESPONSE PROTEIN NHAX"/>
    <property type="match status" value="1"/>
</dbReference>
<dbReference type="RefSeq" id="WP_034739507.1">
    <property type="nucleotide sequence ID" value="NZ_FQVE01000001.1"/>
</dbReference>
<keyword evidence="5" id="KW-1185">Reference proteome</keyword>
<accession>A0A1M4USB5</accession>
<evidence type="ECO:0000313" key="6">
    <source>
        <dbReference type="Proteomes" id="UP000184108"/>
    </source>
</evidence>
<evidence type="ECO:0000313" key="3">
    <source>
        <dbReference type="EMBL" id="KFF28187.1"/>
    </source>
</evidence>
<dbReference type="Pfam" id="PF00582">
    <property type="entry name" value="Usp"/>
    <property type="match status" value="1"/>
</dbReference>
<proteinExistence type="inferred from homology"/>
<dbReference type="OrthoDB" id="9788959at2"/>
<dbReference type="Proteomes" id="UP000028719">
    <property type="component" value="Unassembled WGS sequence"/>
</dbReference>
<organism evidence="4 6">
    <name type="scientific">Chryseobacterium vrystaatense</name>
    <dbReference type="NCBI Taxonomy" id="307480"/>
    <lineage>
        <taxon>Bacteria</taxon>
        <taxon>Pseudomonadati</taxon>
        <taxon>Bacteroidota</taxon>
        <taxon>Flavobacteriia</taxon>
        <taxon>Flavobacteriales</taxon>
        <taxon>Weeksellaceae</taxon>
        <taxon>Chryseobacterium group</taxon>
        <taxon>Chryseobacterium</taxon>
    </lineage>
</organism>
<dbReference type="InterPro" id="IPR006015">
    <property type="entry name" value="Universal_stress_UspA"/>
</dbReference>
<evidence type="ECO:0000313" key="4">
    <source>
        <dbReference type="EMBL" id="SHE59500.1"/>
    </source>
</evidence>
<reference evidence="3 5" key="1">
    <citation type="submission" date="2014-07" db="EMBL/GenBank/DDBJ databases">
        <title>Genome of Chryseobacterium vrystaatense LMG 22846.</title>
        <authorList>
            <person name="Pipes S.E."/>
            <person name="Stropko S.J."/>
            <person name="Newman J.D."/>
        </authorList>
    </citation>
    <scope>NUCLEOTIDE SEQUENCE [LARGE SCALE GENOMIC DNA]</scope>
    <source>
        <strain evidence="3 5">LMG 22846</strain>
    </source>
</reference>
<dbReference type="EMBL" id="FQVE01000001">
    <property type="protein sequence ID" value="SHE59500.1"/>
    <property type="molecule type" value="Genomic_DNA"/>
</dbReference>
<evidence type="ECO:0000259" key="2">
    <source>
        <dbReference type="Pfam" id="PF00582"/>
    </source>
</evidence>
<evidence type="ECO:0000313" key="5">
    <source>
        <dbReference type="Proteomes" id="UP000028719"/>
    </source>
</evidence>
<dbReference type="EMBL" id="JPRI01000001">
    <property type="protein sequence ID" value="KFF28187.1"/>
    <property type="molecule type" value="Genomic_DNA"/>
</dbReference>